<reference evidence="4 5" key="1">
    <citation type="submission" date="2020-10" db="EMBL/GenBank/DDBJ databases">
        <authorList>
            <person name="Peeters C."/>
        </authorList>
    </citation>
    <scope>NUCLEOTIDE SEQUENCE [LARGE SCALE GENOMIC DNA]</scope>
    <source>
        <strain evidence="4 5">LMG 27952</strain>
    </source>
</reference>
<dbReference type="EMBL" id="CAJHCQ010000007">
    <property type="protein sequence ID" value="CAD6536424.1"/>
    <property type="molecule type" value="Genomic_DNA"/>
</dbReference>
<proteinExistence type="predicted"/>
<name>A0ABM8NPC8_9BURK</name>
<sequence length="983" mass="102987">MANESITRVTADASGYRSELDSARKSAQAFMQTQDQAAQRVAVAQKAIAEAAVNGSQASAREINSFVSSLTRAADTAGKTRSELLAMKAAQLGIADAAAASIEKLRAVEQASSGAGEAVHEFSLNSVAARRELAVLAHEASQGSWKNFGGSLLVLAERTDALSLAMSPLGLTIGATVGAVALLTHAIIEGYAQYAAFEKAIVSTNGALDVSAGQMQAIAATFEDAKTSFSAAREALAAVADTGRFTGDDLALAGRAAVAMSEDTGVSADKAVESLVKLHDNVIQWLTAYQEQHHTFSAAQVEEIENFVRAGDAAAAQKAAMLDLISAHEQVAASAEKNVGIVMQYWNDWGRIIDRVKNAIMNIGVPDDITKQVGDQLARVEADQRNLAQQQSMGAMGAVAQAKEQLDLDMKRLNVLRDQQAVQFKSQRDAAQRAAGGDAAVAVNKYLDSTQYATPLEQRNLAIKKENADFAAATKDLDKTASDYVAAEKRHADNLAQIEKQYDSRNGSKAAANAAASAAQNAISAQLAALDAQQKDIESKLKASLEHIKSLQDQGLITQGDALKQAHDARADALQQELKIEQQQVEIAQGKKQKAAVEKYAGEVKATQDKIAANDQQFTDDSGKLAKKRATDLQVYTDALNQQLQTQRAAADQALAGLSMGTNDRADYDKLLAIRQDYDRKVADLARQRTQNKIGEGQYADELAATKSYYDQSVAIAQKSSTDIRAANADWTTGAKRALADYSDEAANVAAATASTFQDAFRGMEDAFAKFVTTGKVSFSDLATSVISDIARIQARAAISGLFNYAASALGSYFGGGSSLSSLFGASSTSSVASAASSYSVGDNSYGFHLSTGGAVSGPGSATSDSIPAWLSDGEYVLKASTVQRIGVGNLDAINSGAAVHSAARFASGGAVGSAASSVSSAARGGDTNVQVSVAANGGGSFDQSDATWLQSQVQKLVDSRIAQKMKGQGGYAWQMKYGGVNG</sequence>
<comment type="caution">
    <text evidence="4">The sequence shown here is derived from an EMBL/GenBank/DDBJ whole genome shotgun (WGS) entry which is preliminary data.</text>
</comment>
<dbReference type="Pfam" id="PF09718">
    <property type="entry name" value="Tape_meas_lam_C"/>
    <property type="match status" value="1"/>
</dbReference>
<gene>
    <name evidence="4" type="ORF">LMG27952_03147</name>
</gene>
<dbReference type="InterPro" id="IPR006431">
    <property type="entry name" value="Phage_tape_meas_C"/>
</dbReference>
<dbReference type="InterPro" id="IPR009628">
    <property type="entry name" value="Phage_tape_measure_N"/>
</dbReference>
<feature type="domain" description="Bacteriophage tail tape measure C-terminal" evidence="3">
    <location>
        <begin position="730"/>
        <end position="803"/>
    </location>
</feature>
<protein>
    <recommendedName>
        <fullName evidence="6">Lambda family phage tail tape measure protein</fullName>
    </recommendedName>
</protein>
<evidence type="ECO:0000313" key="5">
    <source>
        <dbReference type="Proteomes" id="UP000656319"/>
    </source>
</evidence>
<dbReference type="NCBIfam" id="TIGR01541">
    <property type="entry name" value="tape_meas_lam_C"/>
    <property type="match status" value="1"/>
</dbReference>
<dbReference type="Pfam" id="PF06791">
    <property type="entry name" value="TMP_2"/>
    <property type="match status" value="1"/>
</dbReference>
<accession>A0ABM8NPC8</accession>
<organism evidence="4 5">
    <name type="scientific">Paraburkholderia hiiakae</name>
    <dbReference type="NCBI Taxonomy" id="1081782"/>
    <lineage>
        <taxon>Bacteria</taxon>
        <taxon>Pseudomonadati</taxon>
        <taxon>Pseudomonadota</taxon>
        <taxon>Betaproteobacteria</taxon>
        <taxon>Burkholderiales</taxon>
        <taxon>Burkholderiaceae</taxon>
        <taxon>Paraburkholderia</taxon>
    </lineage>
</organism>
<feature type="coiled-coil region" evidence="1">
    <location>
        <begin position="564"/>
        <end position="591"/>
    </location>
</feature>
<evidence type="ECO:0000313" key="4">
    <source>
        <dbReference type="EMBL" id="CAD6536424.1"/>
    </source>
</evidence>
<evidence type="ECO:0000259" key="3">
    <source>
        <dbReference type="Pfam" id="PF09718"/>
    </source>
</evidence>
<evidence type="ECO:0008006" key="6">
    <source>
        <dbReference type="Google" id="ProtNLM"/>
    </source>
</evidence>
<dbReference type="Proteomes" id="UP000656319">
    <property type="component" value="Unassembled WGS sequence"/>
</dbReference>
<evidence type="ECO:0000259" key="2">
    <source>
        <dbReference type="Pfam" id="PF06791"/>
    </source>
</evidence>
<evidence type="ECO:0000256" key="1">
    <source>
        <dbReference type="SAM" id="Coils"/>
    </source>
</evidence>
<feature type="domain" description="Bacteriophage tail tape measure N-terminal" evidence="2">
    <location>
        <begin position="113"/>
        <end position="304"/>
    </location>
</feature>
<keyword evidence="1" id="KW-0175">Coiled coil</keyword>
<keyword evidence="5" id="KW-1185">Reference proteome</keyword>